<comment type="caution">
    <text evidence="6">The sequence shown here is derived from an EMBL/GenBank/DDBJ whole genome shotgun (WGS) entry which is preliminary data.</text>
</comment>
<dbReference type="PANTHER" id="PTHR10434:SF40">
    <property type="entry name" value="1-ACYL-SN-GLYCEROL-3-PHOSPHATE ACYLTRANSFERASE"/>
    <property type="match status" value="1"/>
</dbReference>
<dbReference type="SUPFAM" id="SSF69593">
    <property type="entry name" value="Glycerol-3-phosphate (1)-acyltransferase"/>
    <property type="match status" value="1"/>
</dbReference>
<evidence type="ECO:0000313" key="6">
    <source>
        <dbReference type="EMBL" id="GLK66433.1"/>
    </source>
</evidence>
<reference evidence="6" key="2">
    <citation type="submission" date="2023-01" db="EMBL/GenBank/DDBJ databases">
        <authorList>
            <person name="Sun Q."/>
            <person name="Evtushenko L."/>
        </authorList>
    </citation>
    <scope>NUCLEOTIDE SEQUENCE</scope>
    <source>
        <strain evidence="6">VKM B-2347</strain>
    </source>
</reference>
<dbReference type="Pfam" id="PF01553">
    <property type="entry name" value="Acyltransferase"/>
    <property type="match status" value="1"/>
</dbReference>
<dbReference type="AlphaFoldDB" id="A0A9W6MU25"/>
<keyword evidence="4" id="KW-0812">Transmembrane</keyword>
<protein>
    <submittedName>
        <fullName evidence="6">1-acyl-sn-glycerol-3-phosphate acyltransferase</fullName>
    </submittedName>
</protein>
<accession>A0A9W6MU25</accession>
<reference evidence="6" key="1">
    <citation type="journal article" date="2014" name="Int. J. Syst. Evol. Microbiol.">
        <title>Complete genome sequence of Corynebacterium casei LMG S-19264T (=DSM 44701T), isolated from a smear-ripened cheese.</title>
        <authorList>
            <consortium name="US DOE Joint Genome Institute (JGI-PGF)"/>
            <person name="Walter F."/>
            <person name="Albersmeier A."/>
            <person name="Kalinowski J."/>
            <person name="Ruckert C."/>
        </authorList>
    </citation>
    <scope>NUCLEOTIDE SEQUENCE</scope>
    <source>
        <strain evidence="6">VKM B-2347</strain>
    </source>
</reference>
<dbReference type="SMART" id="SM00563">
    <property type="entry name" value="PlsC"/>
    <property type="match status" value="1"/>
</dbReference>
<keyword evidence="4" id="KW-0472">Membrane</keyword>
<comment type="pathway">
    <text evidence="1">Lipid metabolism.</text>
</comment>
<evidence type="ECO:0000256" key="3">
    <source>
        <dbReference type="ARBA" id="ARBA00023315"/>
    </source>
</evidence>
<keyword evidence="2" id="KW-0808">Transferase</keyword>
<feature type="transmembrane region" description="Helical" evidence="4">
    <location>
        <begin position="20"/>
        <end position="42"/>
    </location>
</feature>
<feature type="domain" description="Phospholipid/glycerol acyltransferase" evidence="5">
    <location>
        <begin position="84"/>
        <end position="198"/>
    </location>
</feature>
<keyword evidence="3 6" id="KW-0012">Acyltransferase</keyword>
<name>A0A9W6MU25_9HYPH</name>
<evidence type="ECO:0000256" key="4">
    <source>
        <dbReference type="SAM" id="Phobius"/>
    </source>
</evidence>
<evidence type="ECO:0000256" key="1">
    <source>
        <dbReference type="ARBA" id="ARBA00005189"/>
    </source>
</evidence>
<dbReference type="InterPro" id="IPR002123">
    <property type="entry name" value="Plipid/glycerol_acylTrfase"/>
</dbReference>
<keyword evidence="4" id="KW-1133">Transmembrane helix</keyword>
<dbReference type="CDD" id="cd07989">
    <property type="entry name" value="LPLAT_AGPAT-like"/>
    <property type="match status" value="1"/>
</dbReference>
<dbReference type="GO" id="GO:0003841">
    <property type="term" value="F:1-acylglycerol-3-phosphate O-acyltransferase activity"/>
    <property type="evidence" value="ECO:0007669"/>
    <property type="project" value="TreeGrafter"/>
</dbReference>
<evidence type="ECO:0000259" key="5">
    <source>
        <dbReference type="SMART" id="SM00563"/>
    </source>
</evidence>
<proteinExistence type="predicted"/>
<organism evidence="6 7">
    <name type="scientific">Hansschlegelia plantiphila</name>
    <dbReference type="NCBI Taxonomy" id="374655"/>
    <lineage>
        <taxon>Bacteria</taxon>
        <taxon>Pseudomonadati</taxon>
        <taxon>Pseudomonadota</taxon>
        <taxon>Alphaproteobacteria</taxon>
        <taxon>Hyphomicrobiales</taxon>
        <taxon>Methylopilaceae</taxon>
        <taxon>Hansschlegelia</taxon>
    </lineage>
</organism>
<dbReference type="GO" id="GO:0006654">
    <property type="term" value="P:phosphatidic acid biosynthetic process"/>
    <property type="evidence" value="ECO:0007669"/>
    <property type="project" value="TreeGrafter"/>
</dbReference>
<keyword evidence="7" id="KW-1185">Reference proteome</keyword>
<gene>
    <name evidence="6" type="ORF">GCM10008179_00710</name>
</gene>
<evidence type="ECO:0000313" key="7">
    <source>
        <dbReference type="Proteomes" id="UP001143372"/>
    </source>
</evidence>
<dbReference type="Proteomes" id="UP001143372">
    <property type="component" value="Unassembled WGS sequence"/>
</dbReference>
<dbReference type="EMBL" id="BSFI01000001">
    <property type="protein sequence ID" value="GLK66433.1"/>
    <property type="molecule type" value="Genomic_DNA"/>
</dbReference>
<dbReference type="RefSeq" id="WP_271166698.1">
    <property type="nucleotide sequence ID" value="NZ_BSFI01000001.1"/>
</dbReference>
<sequence>MEAETAPRRAGRVVLWRSMAFTVAMALHICLTAVVSGPAVLLMSRRRALRIGKWWARSTLALLGWMVGTRLEIRGRHNIPQGAAIVAVKHQSALETFALTPELPDPAFVLKRELTWIPFFGWFLKRLDMIALNRAAGGEALLQLIEQANRAVQAGRQIVIFPEGTRRPVGAPAQYKSGVVHLYDRLNIPCVPVAINTGVFWPRRAARLRQGVAVIEFLEPIAPGLGRAAFERAMRERIETASDALAAEALGLAPPAPSQRTAAAQAR</sequence>
<dbReference type="PANTHER" id="PTHR10434">
    <property type="entry name" value="1-ACYL-SN-GLYCEROL-3-PHOSPHATE ACYLTRANSFERASE"/>
    <property type="match status" value="1"/>
</dbReference>
<evidence type="ECO:0000256" key="2">
    <source>
        <dbReference type="ARBA" id="ARBA00022679"/>
    </source>
</evidence>